<keyword evidence="5 8" id="KW-0812">Transmembrane</keyword>
<dbReference type="OrthoDB" id="5100908at2"/>
<keyword evidence="4" id="KW-0997">Cell inner membrane</keyword>
<dbReference type="InterPro" id="IPR035906">
    <property type="entry name" value="MetI-like_sf"/>
</dbReference>
<dbReference type="AlphaFoldDB" id="A0A2L2BNJ2"/>
<evidence type="ECO:0000256" key="2">
    <source>
        <dbReference type="ARBA" id="ARBA00022448"/>
    </source>
</evidence>
<evidence type="ECO:0000313" key="10">
    <source>
        <dbReference type="EMBL" id="AVG23224.1"/>
    </source>
</evidence>
<dbReference type="KEGG" id="psai:C3B54_11221"/>
<gene>
    <name evidence="10" type="ORF">C3B54_11221</name>
</gene>
<feature type="transmembrane region" description="Helical" evidence="8">
    <location>
        <begin position="386"/>
        <end position="403"/>
    </location>
</feature>
<feature type="transmembrane region" description="Helical" evidence="8">
    <location>
        <begin position="492"/>
        <end position="510"/>
    </location>
</feature>
<dbReference type="Proteomes" id="UP000243077">
    <property type="component" value="Chromosome"/>
</dbReference>
<keyword evidence="6 8" id="KW-1133">Transmembrane helix</keyword>
<dbReference type="SUPFAM" id="SSF161098">
    <property type="entry name" value="MetI-like"/>
    <property type="match status" value="2"/>
</dbReference>
<feature type="transmembrane region" description="Helical" evidence="8">
    <location>
        <begin position="358"/>
        <end position="380"/>
    </location>
</feature>
<dbReference type="PANTHER" id="PTHR43357:SF3">
    <property type="entry name" value="FE(3+)-TRANSPORT SYSTEM PERMEASE PROTEIN FBPB 2"/>
    <property type="match status" value="1"/>
</dbReference>
<dbReference type="Gene3D" id="1.10.3720.10">
    <property type="entry name" value="MetI-like"/>
    <property type="match status" value="2"/>
</dbReference>
<evidence type="ECO:0000256" key="1">
    <source>
        <dbReference type="ARBA" id="ARBA00004429"/>
    </source>
</evidence>
<evidence type="ECO:0000259" key="9">
    <source>
        <dbReference type="PROSITE" id="PS50928"/>
    </source>
</evidence>
<proteinExistence type="inferred from homology"/>
<dbReference type="EMBL" id="CP026923">
    <property type="protein sequence ID" value="AVG23224.1"/>
    <property type="molecule type" value="Genomic_DNA"/>
</dbReference>
<dbReference type="GO" id="GO:0005886">
    <property type="term" value="C:plasma membrane"/>
    <property type="evidence" value="ECO:0007669"/>
    <property type="project" value="UniProtKB-SubCell"/>
</dbReference>
<comment type="similarity">
    <text evidence="8">Belongs to the binding-protein-dependent transport system permease family.</text>
</comment>
<dbReference type="Pfam" id="PF00528">
    <property type="entry name" value="BPD_transp_1"/>
    <property type="match status" value="1"/>
</dbReference>
<comment type="subcellular location">
    <subcellularLocation>
        <location evidence="1">Cell inner membrane</location>
        <topology evidence="1">Multi-pass membrane protein</topology>
    </subcellularLocation>
    <subcellularLocation>
        <location evidence="8">Cell membrane</location>
        <topology evidence="8">Multi-pass membrane protein</topology>
    </subcellularLocation>
</comment>
<evidence type="ECO:0000256" key="5">
    <source>
        <dbReference type="ARBA" id="ARBA00022692"/>
    </source>
</evidence>
<evidence type="ECO:0000256" key="6">
    <source>
        <dbReference type="ARBA" id="ARBA00022989"/>
    </source>
</evidence>
<feature type="transmembrane region" description="Helical" evidence="8">
    <location>
        <begin position="25"/>
        <end position="44"/>
    </location>
</feature>
<feature type="transmembrane region" description="Helical" evidence="8">
    <location>
        <begin position="232"/>
        <end position="249"/>
    </location>
</feature>
<dbReference type="RefSeq" id="WP_104912868.1">
    <property type="nucleotide sequence ID" value="NZ_CP026923.1"/>
</dbReference>
<feature type="domain" description="ABC transmembrane type-1" evidence="9">
    <location>
        <begin position="320"/>
        <end position="510"/>
    </location>
</feature>
<dbReference type="GO" id="GO:0055085">
    <property type="term" value="P:transmembrane transport"/>
    <property type="evidence" value="ECO:0007669"/>
    <property type="project" value="InterPro"/>
</dbReference>
<evidence type="ECO:0000256" key="8">
    <source>
        <dbReference type="RuleBase" id="RU363032"/>
    </source>
</evidence>
<evidence type="ECO:0000256" key="7">
    <source>
        <dbReference type="ARBA" id="ARBA00023136"/>
    </source>
</evidence>
<feature type="transmembrane region" description="Helical" evidence="8">
    <location>
        <begin position="102"/>
        <end position="123"/>
    </location>
</feature>
<keyword evidence="2 8" id="KW-0813">Transport</keyword>
<feature type="transmembrane region" description="Helical" evidence="8">
    <location>
        <begin position="320"/>
        <end position="346"/>
    </location>
</feature>
<dbReference type="CDD" id="cd06261">
    <property type="entry name" value="TM_PBP2"/>
    <property type="match status" value="2"/>
</dbReference>
<feature type="transmembrane region" description="Helical" evidence="8">
    <location>
        <begin position="438"/>
        <end position="459"/>
    </location>
</feature>
<keyword evidence="7 8" id="KW-0472">Membrane</keyword>
<accession>A0A2L2BNJ2</accession>
<keyword evidence="11" id="KW-1185">Reference proteome</keyword>
<feature type="transmembrane region" description="Helical" evidence="8">
    <location>
        <begin position="64"/>
        <end position="90"/>
    </location>
</feature>
<dbReference type="PANTHER" id="PTHR43357">
    <property type="entry name" value="INNER MEMBRANE ABC TRANSPORTER PERMEASE PROTEIN YDCV"/>
    <property type="match status" value="1"/>
</dbReference>
<evidence type="ECO:0000313" key="11">
    <source>
        <dbReference type="Proteomes" id="UP000243077"/>
    </source>
</evidence>
<evidence type="ECO:0000256" key="4">
    <source>
        <dbReference type="ARBA" id="ARBA00022519"/>
    </source>
</evidence>
<feature type="transmembrane region" description="Helical" evidence="8">
    <location>
        <begin position="135"/>
        <end position="155"/>
    </location>
</feature>
<keyword evidence="3" id="KW-1003">Cell membrane</keyword>
<protein>
    <submittedName>
        <fullName evidence="10">Iron(III) ABC transporter permease protein</fullName>
    </submittedName>
</protein>
<feature type="transmembrane region" description="Helical" evidence="8">
    <location>
        <begin position="188"/>
        <end position="212"/>
    </location>
</feature>
<feature type="domain" description="ABC transmembrane type-1" evidence="9">
    <location>
        <begin position="67"/>
        <end position="248"/>
    </location>
</feature>
<feature type="transmembrane region" description="Helical" evidence="8">
    <location>
        <begin position="278"/>
        <end position="300"/>
    </location>
</feature>
<organism evidence="10 11">
    <name type="scientific">Pontimonas salivibrio</name>
    <dbReference type="NCBI Taxonomy" id="1159327"/>
    <lineage>
        <taxon>Bacteria</taxon>
        <taxon>Bacillati</taxon>
        <taxon>Actinomycetota</taxon>
        <taxon>Actinomycetes</taxon>
        <taxon>Micrococcales</taxon>
        <taxon>Microbacteriaceae</taxon>
        <taxon>Pontimonas</taxon>
    </lineage>
</organism>
<sequence length="521" mass="55160">MTTASTTTRTTVTVSGMARTPGWRVIPALIAALIVLVPMVYLAVRAGEIPFEQLISVLFESRALGYTLNTLALAVSVALTALLGGVAIAVGMSRGRFPKPRLWLVLSALPLAIPSYLASYGWLVWWPTLSGFWPSWALLTAVTIPYVILPTAAALRSVGGDQERVARTLGKKPFEAFWVATWPQIRPAALAGTLLVFLYSVSDFGLVAMLRFHTLTWGVNAAYSASFDRNQAAVLALLVVLLALIGVLGERRVRGQRQFTPGRSKPVGPRPAPLLRRVLMALALTPVVVGVVVPLLGLGVRLLQVETAQSVDVGRLVEATLWTVGVSIAAAVAATVVALPIAALAARFRGTIPRAIESLGYLSHALPGIVVGLSLVFLTLRLLPGLYQSIIVLVFGYTVLFMSKSIGTARASVEGVSPTLLMVARTLGETPFGAWRRVTLPLALPGIGVGALLVMIATMKELPATLILRPTGVNTLATELWTRTLVVEFGQAAPYAALLVLIAAIPAMLLSGARSEKGGPA</sequence>
<evidence type="ECO:0000256" key="3">
    <source>
        <dbReference type="ARBA" id="ARBA00022475"/>
    </source>
</evidence>
<reference evidence="10 11" key="1">
    <citation type="submission" date="2018-02" db="EMBL/GenBank/DDBJ databases">
        <title>Complete genome of the streamlined marine actinobacterium Pontimonas salivibrio CL-TW6 adapted to coastal planktonic lifestype.</title>
        <authorList>
            <person name="Cho B.C."/>
            <person name="Hardies S.C."/>
            <person name="Jang G.I."/>
            <person name="Hwang C.Y."/>
        </authorList>
    </citation>
    <scope>NUCLEOTIDE SEQUENCE [LARGE SCALE GENOMIC DNA]</scope>
    <source>
        <strain evidence="10 11">CL-TW6</strain>
    </source>
</reference>
<name>A0A2L2BNJ2_9MICO</name>
<dbReference type="InterPro" id="IPR000515">
    <property type="entry name" value="MetI-like"/>
</dbReference>
<dbReference type="PROSITE" id="PS50928">
    <property type="entry name" value="ABC_TM1"/>
    <property type="match status" value="2"/>
</dbReference>